<evidence type="ECO:0000256" key="3">
    <source>
        <dbReference type="ARBA" id="ARBA00022606"/>
    </source>
</evidence>
<keyword evidence="5 10" id="KW-0552">Olfaction</keyword>
<organism evidence="11 12">
    <name type="scientific">Nezara viridula</name>
    <name type="common">Southern green stink bug</name>
    <name type="synonym">Cimex viridulus</name>
    <dbReference type="NCBI Taxonomy" id="85310"/>
    <lineage>
        <taxon>Eukaryota</taxon>
        <taxon>Metazoa</taxon>
        <taxon>Ecdysozoa</taxon>
        <taxon>Arthropoda</taxon>
        <taxon>Hexapoda</taxon>
        <taxon>Insecta</taxon>
        <taxon>Pterygota</taxon>
        <taxon>Neoptera</taxon>
        <taxon>Paraneoptera</taxon>
        <taxon>Hemiptera</taxon>
        <taxon>Heteroptera</taxon>
        <taxon>Panheteroptera</taxon>
        <taxon>Pentatomomorpha</taxon>
        <taxon>Pentatomoidea</taxon>
        <taxon>Pentatomidae</taxon>
        <taxon>Pentatominae</taxon>
        <taxon>Nezara</taxon>
    </lineage>
</organism>
<comment type="similarity">
    <text evidence="10">Belongs to the insect chemoreceptor superfamily. Heteromeric odorant receptor channel (TC 1.A.69) family.</text>
</comment>
<feature type="transmembrane region" description="Helical" evidence="10">
    <location>
        <begin position="280"/>
        <end position="299"/>
    </location>
</feature>
<dbReference type="GO" id="GO:0004984">
    <property type="term" value="F:olfactory receptor activity"/>
    <property type="evidence" value="ECO:0007669"/>
    <property type="project" value="InterPro"/>
</dbReference>
<protein>
    <recommendedName>
        <fullName evidence="10">Odorant receptor</fullName>
    </recommendedName>
</protein>
<evidence type="ECO:0000256" key="7">
    <source>
        <dbReference type="ARBA" id="ARBA00023136"/>
    </source>
</evidence>
<dbReference type="GO" id="GO:0005886">
    <property type="term" value="C:plasma membrane"/>
    <property type="evidence" value="ECO:0007669"/>
    <property type="project" value="UniProtKB-SubCell"/>
</dbReference>
<keyword evidence="2" id="KW-1003">Cell membrane</keyword>
<feature type="transmembrane region" description="Helical" evidence="10">
    <location>
        <begin position="369"/>
        <end position="396"/>
    </location>
</feature>
<dbReference type="GO" id="GO:0007165">
    <property type="term" value="P:signal transduction"/>
    <property type="evidence" value="ECO:0007669"/>
    <property type="project" value="UniProtKB-KW"/>
</dbReference>
<evidence type="ECO:0000256" key="9">
    <source>
        <dbReference type="ARBA" id="ARBA00023224"/>
    </source>
</evidence>
<evidence type="ECO:0000256" key="1">
    <source>
        <dbReference type="ARBA" id="ARBA00004651"/>
    </source>
</evidence>
<keyword evidence="7 10" id="KW-0472">Membrane</keyword>
<evidence type="ECO:0000256" key="4">
    <source>
        <dbReference type="ARBA" id="ARBA00022692"/>
    </source>
</evidence>
<keyword evidence="12" id="KW-1185">Reference proteome</keyword>
<reference evidence="11" key="1">
    <citation type="submission" date="2022-01" db="EMBL/GenBank/DDBJ databases">
        <authorList>
            <person name="King R."/>
        </authorList>
    </citation>
    <scope>NUCLEOTIDE SEQUENCE</scope>
</reference>
<feature type="transmembrane region" description="Helical" evidence="10">
    <location>
        <begin position="144"/>
        <end position="165"/>
    </location>
</feature>
<dbReference type="OrthoDB" id="7540137at2759"/>
<dbReference type="InterPro" id="IPR004117">
    <property type="entry name" value="7tm6_olfct_rcpt"/>
</dbReference>
<dbReference type="EMBL" id="OV725083">
    <property type="protein sequence ID" value="CAH1407680.1"/>
    <property type="molecule type" value="Genomic_DNA"/>
</dbReference>
<evidence type="ECO:0000256" key="8">
    <source>
        <dbReference type="ARBA" id="ARBA00023170"/>
    </source>
</evidence>
<dbReference type="AlphaFoldDB" id="A0A9P0MWK3"/>
<dbReference type="Pfam" id="PF02949">
    <property type="entry name" value="7tm_6"/>
    <property type="match status" value="1"/>
</dbReference>
<dbReference type="PANTHER" id="PTHR21137:SF35">
    <property type="entry name" value="ODORANT RECEPTOR 19A-RELATED"/>
    <property type="match status" value="1"/>
</dbReference>
<comment type="subcellular location">
    <subcellularLocation>
        <location evidence="1 10">Cell membrane</location>
        <topology evidence="1 10">Multi-pass membrane protein</topology>
    </subcellularLocation>
</comment>
<evidence type="ECO:0000256" key="5">
    <source>
        <dbReference type="ARBA" id="ARBA00022725"/>
    </source>
</evidence>
<keyword evidence="9 10" id="KW-0807">Transducer</keyword>
<evidence type="ECO:0000313" key="11">
    <source>
        <dbReference type="EMBL" id="CAH1407680.1"/>
    </source>
</evidence>
<evidence type="ECO:0000256" key="6">
    <source>
        <dbReference type="ARBA" id="ARBA00022989"/>
    </source>
</evidence>
<evidence type="ECO:0000256" key="2">
    <source>
        <dbReference type="ARBA" id="ARBA00022475"/>
    </source>
</evidence>
<sequence length="404" mass="47115">MMVCRFDQKYLKFNLKKFISGYKEEDILDDHCQQFCNQWLSFLGIQPHKTLTLHSAFNYLILIFTLAVWMYTYLEMKHGDSTEALHRICLSLLALGLFSIQFFKHEEIMSVAKQIDDCFSYSNSDVKPFFKRRQKDLFTSGMKIYTDLFTIIVFTTWGSILANLYKEQLFVADVKPPIPMILPIESKFLHYFVYFSETCFVVIASIADVLMAHLFMMFTLQLTANFEVLCLNLNSMNRFMKNDLALVLDSEIMPKIKVNIRHHQEIFKSFNSIKKLFDQIFYILYFSMMSAIAMCRTLLVGDIDIKHLLPLFYLETGYIHIFCHFADMLAEESANVRIAAYSTPWYTFSSNVCTSLRIMVIRALKPPKLYFFIGGSDISCATFTLILNASVTYFCISIMMENQN</sequence>
<keyword evidence="6 10" id="KW-1133">Transmembrane helix</keyword>
<evidence type="ECO:0000313" key="12">
    <source>
        <dbReference type="Proteomes" id="UP001152798"/>
    </source>
</evidence>
<feature type="transmembrane region" description="Helical" evidence="10">
    <location>
        <begin position="51"/>
        <end position="72"/>
    </location>
</feature>
<keyword evidence="8 10" id="KW-0675">Receptor</keyword>
<keyword evidence="4 10" id="KW-0812">Transmembrane</keyword>
<evidence type="ECO:0000256" key="10">
    <source>
        <dbReference type="RuleBase" id="RU351113"/>
    </source>
</evidence>
<proteinExistence type="inferred from homology"/>
<feature type="transmembrane region" description="Helical" evidence="10">
    <location>
        <begin position="188"/>
        <end position="211"/>
    </location>
</feature>
<keyword evidence="3 10" id="KW-0716">Sensory transduction</keyword>
<feature type="transmembrane region" description="Helical" evidence="10">
    <location>
        <begin position="84"/>
        <end position="103"/>
    </location>
</feature>
<comment type="caution">
    <text evidence="10">Lacks conserved residue(s) required for the propagation of feature annotation.</text>
</comment>
<dbReference type="GO" id="GO:0005549">
    <property type="term" value="F:odorant binding"/>
    <property type="evidence" value="ECO:0007669"/>
    <property type="project" value="InterPro"/>
</dbReference>
<gene>
    <name evidence="11" type="ORF">NEZAVI_LOCUS15348</name>
</gene>
<accession>A0A9P0MWK3</accession>
<name>A0A9P0MWK3_NEZVI</name>
<dbReference type="Proteomes" id="UP001152798">
    <property type="component" value="Chromosome 7"/>
</dbReference>
<dbReference type="PANTHER" id="PTHR21137">
    <property type="entry name" value="ODORANT RECEPTOR"/>
    <property type="match status" value="1"/>
</dbReference>